<dbReference type="EMBL" id="HACG01030925">
    <property type="protein sequence ID" value="CEK77790.1"/>
    <property type="molecule type" value="Transcribed_RNA"/>
</dbReference>
<accession>A0A0B7ACU7</accession>
<proteinExistence type="predicted"/>
<protein>
    <submittedName>
        <fullName evidence="1">Uncharacterized protein</fullName>
    </submittedName>
</protein>
<gene>
    <name evidence="1" type="primary">ORF106656</name>
</gene>
<sequence>MHSPLVSKAPHLSWYFARKCAGLLNMYSQISPTCAFVQSNVKFCLAPQSILFASTGKPVHLILFVMLSNDAQFV</sequence>
<dbReference type="AlphaFoldDB" id="A0A0B7ACU7"/>
<evidence type="ECO:0000313" key="1">
    <source>
        <dbReference type="EMBL" id="CEK77790.1"/>
    </source>
</evidence>
<organism evidence="1">
    <name type="scientific">Arion vulgaris</name>
    <dbReference type="NCBI Taxonomy" id="1028688"/>
    <lineage>
        <taxon>Eukaryota</taxon>
        <taxon>Metazoa</taxon>
        <taxon>Spiralia</taxon>
        <taxon>Lophotrochozoa</taxon>
        <taxon>Mollusca</taxon>
        <taxon>Gastropoda</taxon>
        <taxon>Heterobranchia</taxon>
        <taxon>Euthyneura</taxon>
        <taxon>Panpulmonata</taxon>
        <taxon>Eupulmonata</taxon>
        <taxon>Stylommatophora</taxon>
        <taxon>Helicina</taxon>
        <taxon>Arionoidea</taxon>
        <taxon>Arionidae</taxon>
        <taxon>Arion</taxon>
    </lineage>
</organism>
<reference evidence="1" key="1">
    <citation type="submission" date="2014-12" db="EMBL/GenBank/DDBJ databases">
        <title>Insight into the proteome of Arion vulgaris.</title>
        <authorList>
            <person name="Aradska J."/>
            <person name="Bulat T."/>
            <person name="Smidak R."/>
            <person name="Sarate P."/>
            <person name="Gangsoo J."/>
            <person name="Sialana F."/>
            <person name="Bilban M."/>
            <person name="Lubec G."/>
        </authorList>
    </citation>
    <scope>NUCLEOTIDE SEQUENCE</scope>
    <source>
        <tissue evidence="1">Skin</tissue>
    </source>
</reference>
<feature type="non-terminal residue" evidence="1">
    <location>
        <position position="74"/>
    </location>
</feature>
<name>A0A0B7ACU7_9EUPU</name>